<keyword evidence="8" id="KW-1133">Transmembrane helix</keyword>
<dbReference type="FunFam" id="1.10.238.10:FF:000028">
    <property type="entry name" value="Putative calcium-binding mitochondrial carrier protein scamc-2"/>
    <property type="match status" value="1"/>
</dbReference>
<name>A0A7J8BUP3_ROUAE</name>
<feature type="domain" description="EF-hand" evidence="24">
    <location>
        <begin position="140"/>
        <end position="175"/>
    </location>
</feature>
<dbReference type="CDD" id="cd00051">
    <property type="entry name" value="EFh"/>
    <property type="match status" value="1"/>
</dbReference>
<comment type="catalytic activity">
    <reaction evidence="20">
        <text>dADP(in) + ADP(out) = dADP(out) + ADP(in)</text>
        <dbReference type="Rhea" id="RHEA:72855"/>
        <dbReference type="ChEBI" id="CHEBI:57667"/>
        <dbReference type="ChEBI" id="CHEBI:456216"/>
    </reaction>
</comment>
<feature type="repeat" description="Solcar" evidence="21">
    <location>
        <begin position="210"/>
        <end position="296"/>
    </location>
</feature>
<keyword evidence="26" id="KW-1185">Reference proteome</keyword>
<evidence type="ECO:0000256" key="19">
    <source>
        <dbReference type="ARBA" id="ARBA00048844"/>
    </source>
</evidence>
<comment type="catalytic activity">
    <reaction evidence="10">
        <text>dAMP(out) + phosphate(in) = dAMP(in) + phosphate(out)</text>
        <dbReference type="Rhea" id="RHEA:73687"/>
        <dbReference type="ChEBI" id="CHEBI:43474"/>
        <dbReference type="ChEBI" id="CHEBI:58245"/>
    </reaction>
</comment>
<evidence type="ECO:0000256" key="4">
    <source>
        <dbReference type="ARBA" id="ARBA00022692"/>
    </source>
</evidence>
<evidence type="ECO:0000256" key="10">
    <source>
        <dbReference type="ARBA" id="ARBA00036282"/>
    </source>
</evidence>
<feature type="domain" description="EF-hand" evidence="24">
    <location>
        <begin position="104"/>
        <end position="139"/>
    </location>
</feature>
<dbReference type="Gene3D" id="1.50.40.10">
    <property type="entry name" value="Mitochondrial carrier domain"/>
    <property type="match status" value="1"/>
</dbReference>
<keyword evidence="6" id="KW-0677">Repeat</keyword>
<dbReference type="InterPro" id="IPR011992">
    <property type="entry name" value="EF-hand-dom_pair"/>
</dbReference>
<comment type="catalytic activity">
    <reaction evidence="14">
        <text>AMP(out) + phosphate(in) = AMP(in) + phosphate(out)</text>
        <dbReference type="Rhea" id="RHEA:70259"/>
        <dbReference type="ChEBI" id="CHEBI:43474"/>
        <dbReference type="ChEBI" id="CHEBI:456215"/>
    </reaction>
</comment>
<dbReference type="GO" id="GO:0005509">
    <property type="term" value="F:calcium ion binding"/>
    <property type="evidence" value="ECO:0007669"/>
    <property type="project" value="InterPro"/>
</dbReference>
<evidence type="ECO:0000256" key="22">
    <source>
        <dbReference type="RuleBase" id="RU000488"/>
    </source>
</evidence>
<comment type="catalytic activity">
    <reaction evidence="17">
        <text>dAMP(in) + ADP(out) + H(+)(out) = dAMP(out) + ADP(in) + H(+)(in)</text>
        <dbReference type="Rhea" id="RHEA:73675"/>
        <dbReference type="ChEBI" id="CHEBI:15378"/>
        <dbReference type="ChEBI" id="CHEBI:58245"/>
        <dbReference type="ChEBI" id="CHEBI:456216"/>
    </reaction>
</comment>
<evidence type="ECO:0000256" key="1">
    <source>
        <dbReference type="ARBA" id="ARBA00004448"/>
    </source>
</evidence>
<evidence type="ECO:0000256" key="17">
    <source>
        <dbReference type="ARBA" id="ARBA00048433"/>
    </source>
</evidence>
<keyword evidence="5" id="KW-0479">Metal-binding</keyword>
<dbReference type="GO" id="GO:0005743">
    <property type="term" value="C:mitochondrial inner membrane"/>
    <property type="evidence" value="ECO:0007669"/>
    <property type="project" value="UniProtKB-SubCell"/>
</dbReference>
<keyword evidence="7" id="KW-0106">Calcium</keyword>
<evidence type="ECO:0000256" key="16">
    <source>
        <dbReference type="ARBA" id="ARBA00048314"/>
    </source>
</evidence>
<dbReference type="PROSITE" id="PS50920">
    <property type="entry name" value="SOLCAR"/>
    <property type="match status" value="1"/>
</dbReference>
<accession>A0A7J8BUP3</accession>
<dbReference type="InterPro" id="IPR018108">
    <property type="entry name" value="MCP_transmembrane"/>
</dbReference>
<feature type="region of interest" description="Disordered" evidence="23">
    <location>
        <begin position="1"/>
        <end position="23"/>
    </location>
</feature>
<evidence type="ECO:0000256" key="9">
    <source>
        <dbReference type="ARBA" id="ARBA00023136"/>
    </source>
</evidence>
<gene>
    <name evidence="25" type="ORF">HJG63_017759</name>
</gene>
<protein>
    <submittedName>
        <fullName evidence="25">Solute carrier family 25 member 23</fullName>
    </submittedName>
</protein>
<evidence type="ECO:0000256" key="12">
    <source>
        <dbReference type="ARBA" id="ARBA00036310"/>
    </source>
</evidence>
<feature type="compositionally biased region" description="Polar residues" evidence="23">
    <location>
        <begin position="1"/>
        <end position="17"/>
    </location>
</feature>
<evidence type="ECO:0000256" key="8">
    <source>
        <dbReference type="ARBA" id="ARBA00022989"/>
    </source>
</evidence>
<comment type="catalytic activity">
    <reaction evidence="12">
        <text>3'-AMP(in) + ADP(out) + H(+)(out) = 3'-AMP(out) + ADP(in) + H(+)(in)</text>
        <dbReference type="Rhea" id="RHEA:73679"/>
        <dbReference type="ChEBI" id="CHEBI:15378"/>
        <dbReference type="ChEBI" id="CHEBI:60880"/>
        <dbReference type="ChEBI" id="CHEBI:456216"/>
    </reaction>
</comment>
<dbReference type="InterPro" id="IPR018247">
    <property type="entry name" value="EF_Hand_1_Ca_BS"/>
</dbReference>
<dbReference type="PROSITE" id="PS00018">
    <property type="entry name" value="EF_HAND_1"/>
    <property type="match status" value="1"/>
</dbReference>
<evidence type="ECO:0000256" key="5">
    <source>
        <dbReference type="ARBA" id="ARBA00022723"/>
    </source>
</evidence>
<evidence type="ECO:0000256" key="14">
    <source>
        <dbReference type="ARBA" id="ARBA00036908"/>
    </source>
</evidence>
<dbReference type="PANTHER" id="PTHR24089">
    <property type="entry name" value="SOLUTE CARRIER FAMILY 25"/>
    <property type="match status" value="1"/>
</dbReference>
<dbReference type="InterPro" id="IPR023395">
    <property type="entry name" value="MCP_dom_sf"/>
</dbReference>
<comment type="similarity">
    <text evidence="2 22">Belongs to the mitochondrial carrier (TC 2.A.29) family.</text>
</comment>
<evidence type="ECO:0000256" key="15">
    <source>
        <dbReference type="ARBA" id="ARBA00047352"/>
    </source>
</evidence>
<dbReference type="InterPro" id="IPR002048">
    <property type="entry name" value="EF_hand_dom"/>
</dbReference>
<proteinExistence type="inferred from homology"/>
<dbReference type="Gene3D" id="1.10.238.10">
    <property type="entry name" value="EF-hand"/>
    <property type="match status" value="1"/>
</dbReference>
<evidence type="ECO:0000256" key="11">
    <source>
        <dbReference type="ARBA" id="ARBA00036289"/>
    </source>
</evidence>
<comment type="catalytic activity">
    <reaction evidence="19">
        <text>dADP(out) + phosphate(in) + H(+)(out) = dADP(in) + phosphate(out) + H(+)(in)</text>
        <dbReference type="Rhea" id="RHEA:73695"/>
        <dbReference type="ChEBI" id="CHEBI:15378"/>
        <dbReference type="ChEBI" id="CHEBI:43474"/>
        <dbReference type="ChEBI" id="CHEBI:57667"/>
    </reaction>
</comment>
<dbReference type="EMBL" id="JACASE010000016">
    <property type="protein sequence ID" value="KAF6402464.1"/>
    <property type="molecule type" value="Genomic_DNA"/>
</dbReference>
<comment type="catalytic activity">
    <reaction evidence="13">
        <text>ADP(out) + diphosphate(in) = ADP(in) + diphosphate(out)</text>
        <dbReference type="Rhea" id="RHEA:73671"/>
        <dbReference type="ChEBI" id="CHEBI:33019"/>
        <dbReference type="ChEBI" id="CHEBI:456216"/>
    </reaction>
</comment>
<comment type="caution">
    <text evidence="25">The sequence shown here is derived from an EMBL/GenBank/DDBJ whole genome shotgun (WGS) entry which is preliminary data.</text>
</comment>
<dbReference type="InterPro" id="IPR002067">
    <property type="entry name" value="MCP"/>
</dbReference>
<keyword evidence="9 21" id="KW-0472">Membrane</keyword>
<evidence type="ECO:0000256" key="13">
    <source>
        <dbReference type="ARBA" id="ARBA00036630"/>
    </source>
</evidence>
<evidence type="ECO:0000256" key="18">
    <source>
        <dbReference type="ARBA" id="ARBA00048804"/>
    </source>
</evidence>
<evidence type="ECO:0000313" key="25">
    <source>
        <dbReference type="EMBL" id="KAF6402464.1"/>
    </source>
</evidence>
<dbReference type="SUPFAM" id="SSF103506">
    <property type="entry name" value="Mitochondrial carrier"/>
    <property type="match status" value="1"/>
</dbReference>
<dbReference type="PROSITE" id="PS50222">
    <property type="entry name" value="EF_HAND_2"/>
    <property type="match status" value="2"/>
</dbReference>
<evidence type="ECO:0000256" key="6">
    <source>
        <dbReference type="ARBA" id="ARBA00022737"/>
    </source>
</evidence>
<evidence type="ECO:0000256" key="7">
    <source>
        <dbReference type="ARBA" id="ARBA00022837"/>
    </source>
</evidence>
<evidence type="ECO:0000256" key="20">
    <source>
        <dbReference type="ARBA" id="ARBA00049234"/>
    </source>
</evidence>
<keyword evidence="4 21" id="KW-0812">Transmembrane</keyword>
<dbReference type="Pfam" id="PF00153">
    <property type="entry name" value="Mito_carr"/>
    <property type="match status" value="1"/>
</dbReference>
<comment type="catalytic activity">
    <reaction evidence="16">
        <text>phosphate(in) + ATP(out) + 2 H(+)(out) = phosphate(out) + ATP(in) + 2 H(+)(in)</text>
        <dbReference type="Rhea" id="RHEA:72035"/>
        <dbReference type="ChEBI" id="CHEBI:15378"/>
        <dbReference type="ChEBI" id="CHEBI:30616"/>
        <dbReference type="ChEBI" id="CHEBI:43474"/>
    </reaction>
</comment>
<dbReference type="PRINTS" id="PR00926">
    <property type="entry name" value="MITOCARRIER"/>
</dbReference>
<dbReference type="SUPFAM" id="SSF47473">
    <property type="entry name" value="EF-hand"/>
    <property type="match status" value="1"/>
</dbReference>
<dbReference type="AlphaFoldDB" id="A0A7J8BUP3"/>
<dbReference type="Proteomes" id="UP000593571">
    <property type="component" value="Unassembled WGS sequence"/>
</dbReference>
<evidence type="ECO:0000259" key="24">
    <source>
        <dbReference type="PROSITE" id="PS50222"/>
    </source>
</evidence>
<comment type="catalytic activity">
    <reaction evidence="18">
        <text>Mg(2+)(in) + ADP(out) + ATP(in) + H(+)(out) = Mg(2+)(out) + ADP(in) + ATP(out) + H(+)(in)</text>
        <dbReference type="Rhea" id="RHEA:73659"/>
        <dbReference type="ChEBI" id="CHEBI:15378"/>
        <dbReference type="ChEBI" id="CHEBI:18420"/>
        <dbReference type="ChEBI" id="CHEBI:30616"/>
        <dbReference type="ChEBI" id="CHEBI:456216"/>
    </reaction>
</comment>
<evidence type="ECO:0000256" key="23">
    <source>
        <dbReference type="SAM" id="MobiDB-lite"/>
    </source>
</evidence>
<comment type="catalytic activity">
    <reaction evidence="15">
        <text>ADP(out) + phosphate(in) + H(+)(out) = ADP(in) + phosphate(out) + H(+)(in)</text>
        <dbReference type="Rhea" id="RHEA:65844"/>
        <dbReference type="ChEBI" id="CHEBI:15378"/>
        <dbReference type="ChEBI" id="CHEBI:43474"/>
        <dbReference type="ChEBI" id="CHEBI:456216"/>
    </reaction>
</comment>
<comment type="catalytic activity">
    <reaction evidence="11">
        <text>3'-AMP(out) + phosphate(in) = 3'-AMP(in) + phosphate(out)</text>
        <dbReference type="Rhea" id="RHEA:73691"/>
        <dbReference type="ChEBI" id="CHEBI:43474"/>
        <dbReference type="ChEBI" id="CHEBI:60880"/>
    </reaction>
</comment>
<evidence type="ECO:0000256" key="3">
    <source>
        <dbReference type="ARBA" id="ARBA00022448"/>
    </source>
</evidence>
<evidence type="ECO:0000256" key="2">
    <source>
        <dbReference type="ARBA" id="ARBA00006375"/>
    </source>
</evidence>
<dbReference type="GO" id="GO:0055085">
    <property type="term" value="P:transmembrane transport"/>
    <property type="evidence" value="ECO:0007669"/>
    <property type="project" value="InterPro"/>
</dbReference>
<reference evidence="25 26" key="1">
    <citation type="journal article" date="2020" name="Nature">
        <title>Six reference-quality genomes reveal evolution of bat adaptations.</title>
        <authorList>
            <person name="Jebb D."/>
            <person name="Huang Z."/>
            <person name="Pippel M."/>
            <person name="Hughes G.M."/>
            <person name="Lavrichenko K."/>
            <person name="Devanna P."/>
            <person name="Winkler S."/>
            <person name="Jermiin L.S."/>
            <person name="Skirmuntt E.C."/>
            <person name="Katzourakis A."/>
            <person name="Burkitt-Gray L."/>
            <person name="Ray D.A."/>
            <person name="Sullivan K.A.M."/>
            <person name="Roscito J.G."/>
            <person name="Kirilenko B.M."/>
            <person name="Davalos L.M."/>
            <person name="Corthals A.P."/>
            <person name="Power M.L."/>
            <person name="Jones G."/>
            <person name="Ransome R.D."/>
            <person name="Dechmann D.K.N."/>
            <person name="Locatelli A.G."/>
            <person name="Puechmaille S.J."/>
            <person name="Fedrigo O."/>
            <person name="Jarvis E.D."/>
            <person name="Hiller M."/>
            <person name="Vernes S.C."/>
            <person name="Myers E.W."/>
            <person name="Teeling E.C."/>
        </authorList>
    </citation>
    <scope>NUCLEOTIDE SEQUENCE [LARGE SCALE GENOMIC DNA]</scope>
    <source>
        <strain evidence="25">MRouAeg1</strain>
        <tissue evidence="25">Muscle</tissue>
    </source>
</reference>
<comment type="subcellular location">
    <subcellularLocation>
        <location evidence="1">Mitochondrion inner membrane</location>
        <topology evidence="1">Multi-pass membrane protein</topology>
    </subcellularLocation>
</comment>
<dbReference type="Pfam" id="PF13499">
    <property type="entry name" value="EF-hand_7"/>
    <property type="match status" value="1"/>
</dbReference>
<evidence type="ECO:0000313" key="26">
    <source>
        <dbReference type="Proteomes" id="UP000593571"/>
    </source>
</evidence>
<organism evidence="25 26">
    <name type="scientific">Rousettus aegyptiacus</name>
    <name type="common">Egyptian fruit bat</name>
    <name type="synonym">Pteropus aegyptiacus</name>
    <dbReference type="NCBI Taxonomy" id="9407"/>
    <lineage>
        <taxon>Eukaryota</taxon>
        <taxon>Metazoa</taxon>
        <taxon>Chordata</taxon>
        <taxon>Craniata</taxon>
        <taxon>Vertebrata</taxon>
        <taxon>Euteleostomi</taxon>
        <taxon>Mammalia</taxon>
        <taxon>Eutheria</taxon>
        <taxon>Laurasiatheria</taxon>
        <taxon>Chiroptera</taxon>
        <taxon>Yinpterochiroptera</taxon>
        <taxon>Pteropodoidea</taxon>
        <taxon>Pteropodidae</taxon>
        <taxon>Rousettinae</taxon>
        <taxon>Rousettus</taxon>
    </lineage>
</organism>
<evidence type="ECO:0000256" key="21">
    <source>
        <dbReference type="PROSITE-ProRule" id="PRU00282"/>
    </source>
</evidence>
<keyword evidence="3 22" id="KW-0813">Transport</keyword>
<sequence>MNYESRNLRTPTPSMQLPHTPVAPGATEVFPQHPDPPVQPPTFQVGKQKPRGSSAWICHCFMLPRAVSKGELLKLPWGQGLLPEDDADPDSGLDLEEFTQYLQEREQRLLLLFHSLDHNQDGHIDVSEIQQSFRALGISISLEQAERILHSIDRDGTMTIDWQEWRDHFLLHSLENVEDVLYFWKHSTVLDIGESLTVPDEFSEQEKLTGTWWRQLVAGAVAGAVSRTGTAPLDRLKVFMQVHASKTNRLNILGGLRSMVREGGVRSLWRGNGINVLKIAPESAIKFMAYEQIKRAIRGQQETLHVQERFVAGSLAGATAQTTPPSPALPPRYVESQAGILPDLDGLD</sequence>